<dbReference type="EnsemblMetazoa" id="PPAI007066-RA">
    <property type="protein sequence ID" value="PPAI007066-PA"/>
    <property type="gene ID" value="PPAI007066"/>
</dbReference>
<evidence type="ECO:0008006" key="8">
    <source>
        <dbReference type="Google" id="ProtNLM"/>
    </source>
</evidence>
<evidence type="ECO:0000259" key="5">
    <source>
        <dbReference type="SMART" id="SM00701"/>
    </source>
</evidence>
<dbReference type="PANTHER" id="PTHR11022">
    <property type="entry name" value="PEPTIDOGLYCAN RECOGNITION PROTEIN"/>
    <property type="match status" value="1"/>
</dbReference>
<dbReference type="SUPFAM" id="SSF55846">
    <property type="entry name" value="N-acetylmuramoyl-L-alanine amidase-like"/>
    <property type="match status" value="1"/>
</dbReference>
<dbReference type="Proteomes" id="UP000092462">
    <property type="component" value="Unassembled WGS sequence"/>
</dbReference>
<evidence type="ECO:0000256" key="2">
    <source>
        <dbReference type="ARBA" id="ARBA00022588"/>
    </source>
</evidence>
<dbReference type="InterPro" id="IPR002502">
    <property type="entry name" value="Amidase_domain"/>
</dbReference>
<keyword evidence="7" id="KW-1185">Reference proteome</keyword>
<name>A0A1B0DGA5_PHLPP</name>
<evidence type="ECO:0000256" key="1">
    <source>
        <dbReference type="ARBA" id="ARBA00007553"/>
    </source>
</evidence>
<keyword evidence="3" id="KW-0391">Immunity</keyword>
<keyword evidence="2" id="KW-0399">Innate immunity</keyword>
<evidence type="ECO:0000313" key="7">
    <source>
        <dbReference type="Proteomes" id="UP000092462"/>
    </source>
</evidence>
<dbReference type="GO" id="GO:0009253">
    <property type="term" value="P:peptidoglycan catabolic process"/>
    <property type="evidence" value="ECO:0007669"/>
    <property type="project" value="InterPro"/>
</dbReference>
<dbReference type="SMART" id="SM00701">
    <property type="entry name" value="PGRP"/>
    <property type="match status" value="1"/>
</dbReference>
<accession>A0A1B0DGA5</accession>
<dbReference type="VEuPathDB" id="VectorBase:PPAI007066"/>
<dbReference type="GO" id="GO:0008270">
    <property type="term" value="F:zinc ion binding"/>
    <property type="evidence" value="ECO:0007669"/>
    <property type="project" value="InterPro"/>
</dbReference>
<dbReference type="VEuPathDB" id="VectorBase:PPAPM1_000603"/>
<dbReference type="PANTHER" id="PTHR11022:SF41">
    <property type="entry name" value="PEPTIDOGLYCAN-RECOGNITION PROTEIN LC-RELATED"/>
    <property type="match status" value="1"/>
</dbReference>
<dbReference type="GO" id="GO:0045087">
    <property type="term" value="P:innate immune response"/>
    <property type="evidence" value="ECO:0007669"/>
    <property type="project" value="UniProtKB-KW"/>
</dbReference>
<reference evidence="6" key="1">
    <citation type="submission" date="2022-08" db="UniProtKB">
        <authorList>
            <consortium name="EnsemblMetazoa"/>
        </authorList>
    </citation>
    <scope>IDENTIFICATION</scope>
    <source>
        <strain evidence="6">Israel</strain>
    </source>
</reference>
<dbReference type="InterPro" id="IPR006619">
    <property type="entry name" value="PGRP_domain_met/bac"/>
</dbReference>
<dbReference type="GO" id="GO:0008745">
    <property type="term" value="F:N-acetylmuramoyl-L-alanine amidase activity"/>
    <property type="evidence" value="ECO:0007669"/>
    <property type="project" value="InterPro"/>
</dbReference>
<evidence type="ECO:0000256" key="3">
    <source>
        <dbReference type="ARBA" id="ARBA00022859"/>
    </source>
</evidence>
<evidence type="ECO:0000313" key="6">
    <source>
        <dbReference type="EnsemblMetazoa" id="PPAI007066-PA"/>
    </source>
</evidence>
<dbReference type="Gene3D" id="3.40.80.10">
    <property type="entry name" value="Peptidoglycan recognition protein-like"/>
    <property type="match status" value="1"/>
</dbReference>
<dbReference type="FunFam" id="3.40.80.10:FF:000001">
    <property type="entry name" value="Peptidoglycan recognition protein 1"/>
    <property type="match status" value="1"/>
</dbReference>
<organism evidence="6 7">
    <name type="scientific">Phlebotomus papatasi</name>
    <name type="common">Sandfly</name>
    <dbReference type="NCBI Taxonomy" id="29031"/>
    <lineage>
        <taxon>Eukaryota</taxon>
        <taxon>Metazoa</taxon>
        <taxon>Ecdysozoa</taxon>
        <taxon>Arthropoda</taxon>
        <taxon>Hexapoda</taxon>
        <taxon>Insecta</taxon>
        <taxon>Pterygota</taxon>
        <taxon>Neoptera</taxon>
        <taxon>Endopterygota</taxon>
        <taxon>Diptera</taxon>
        <taxon>Nematocera</taxon>
        <taxon>Psychodoidea</taxon>
        <taxon>Psychodidae</taxon>
        <taxon>Phlebotomus</taxon>
        <taxon>Phlebotomus</taxon>
    </lineage>
</organism>
<protein>
    <recommendedName>
        <fullName evidence="8">Peptidoglycan recognition protein family domain-containing protein</fullName>
    </recommendedName>
</protein>
<dbReference type="SMART" id="SM00644">
    <property type="entry name" value="Ami_2"/>
    <property type="match status" value="1"/>
</dbReference>
<dbReference type="EMBL" id="AJVK01059439">
    <property type="status" value="NOT_ANNOTATED_CDS"/>
    <property type="molecule type" value="Genomic_DNA"/>
</dbReference>
<dbReference type="CDD" id="cd06583">
    <property type="entry name" value="PGRP"/>
    <property type="match status" value="1"/>
</dbReference>
<dbReference type="InterPro" id="IPR015510">
    <property type="entry name" value="PGRP"/>
</dbReference>
<dbReference type="Pfam" id="PF01510">
    <property type="entry name" value="Amidase_2"/>
    <property type="match status" value="1"/>
</dbReference>
<dbReference type="AlphaFoldDB" id="A0A1B0DGA5"/>
<proteinExistence type="inferred from homology"/>
<feature type="domain" description="Peptidoglycan recognition protein family" evidence="5">
    <location>
        <begin position="57"/>
        <end position="194"/>
    </location>
</feature>
<evidence type="ECO:0000259" key="4">
    <source>
        <dbReference type="SMART" id="SM00644"/>
    </source>
</evidence>
<feature type="domain" description="N-acetylmuramoyl-L-alanine amidase" evidence="4">
    <location>
        <begin position="60"/>
        <end position="200"/>
    </location>
</feature>
<comment type="similarity">
    <text evidence="1">Belongs to the N-acetylmuramoyl-L-alanine amidase 2 family.</text>
</comment>
<dbReference type="InterPro" id="IPR036505">
    <property type="entry name" value="Amidase/PGRP_sf"/>
</dbReference>
<sequence>MDKKVSENTKFETTEDDKEKVKSCWCYGSVCTGWLLFLFSVVSIIMIVVFLSMRGDPDCHELSDSESEEEESTTIDIEHQVPTDDEHLLRIVECIKVVQDLQKFHLDTHGWDDIGYNFLVGGDGAAYEGRGWEKQGAHTKNYNVNAIGIAFIGTFNKVTPPEEQLRAFKNLLQWGIDSQKLDENYKLFGHRQFSPTSSPGQILYDIIKSYPHWSENIN</sequence>